<proteinExistence type="predicted"/>
<dbReference type="PANTHER" id="PTHR47739">
    <property type="entry name" value="TRNA1(VAL) (ADENINE(37)-N6)-METHYLTRANSFERASE"/>
    <property type="match status" value="1"/>
</dbReference>
<dbReference type="PANTHER" id="PTHR47739:SF1">
    <property type="entry name" value="TRNA1(VAL) (ADENINE(37)-N6)-METHYLTRANSFERASE"/>
    <property type="match status" value="1"/>
</dbReference>
<dbReference type="SUPFAM" id="SSF53335">
    <property type="entry name" value="S-adenosyl-L-methionine-dependent methyltransferases"/>
    <property type="match status" value="1"/>
</dbReference>
<keyword evidence="1 4" id="KW-0808">Transferase</keyword>
<reference evidence="4 5" key="1">
    <citation type="submission" date="2024-03" db="EMBL/GenBank/DDBJ databases">
        <title>Community enrichment and isolation of bacterial strains for fucoidan degradation.</title>
        <authorList>
            <person name="Sichert A."/>
        </authorList>
    </citation>
    <scope>NUCLEOTIDE SEQUENCE [LARGE SCALE GENOMIC DNA]</scope>
    <source>
        <strain evidence="4 5">AS62</strain>
    </source>
</reference>
<dbReference type="RefSeq" id="WP_342848518.1">
    <property type="nucleotide sequence ID" value="NZ_JBBMQO010000006.1"/>
</dbReference>
<evidence type="ECO:0000259" key="3">
    <source>
        <dbReference type="Pfam" id="PF05175"/>
    </source>
</evidence>
<dbReference type="Pfam" id="PF05175">
    <property type="entry name" value="MTS"/>
    <property type="match status" value="1"/>
</dbReference>
<dbReference type="InterPro" id="IPR007848">
    <property type="entry name" value="Small_mtfrase_dom"/>
</dbReference>
<keyword evidence="2" id="KW-0949">S-adenosyl-L-methionine</keyword>
<evidence type="ECO:0000256" key="1">
    <source>
        <dbReference type="ARBA" id="ARBA00022603"/>
    </source>
</evidence>
<dbReference type="GO" id="GO:0008168">
    <property type="term" value="F:methyltransferase activity"/>
    <property type="evidence" value="ECO:0007669"/>
    <property type="project" value="UniProtKB-KW"/>
</dbReference>
<feature type="domain" description="Methyltransferase small" evidence="3">
    <location>
        <begin position="33"/>
        <end position="137"/>
    </location>
</feature>
<evidence type="ECO:0000313" key="4">
    <source>
        <dbReference type="EMBL" id="MEM5502159.1"/>
    </source>
</evidence>
<keyword evidence="5" id="KW-1185">Reference proteome</keyword>
<keyword evidence="1 4" id="KW-0489">Methyltransferase</keyword>
<dbReference type="InterPro" id="IPR029063">
    <property type="entry name" value="SAM-dependent_MTases_sf"/>
</dbReference>
<dbReference type="Gene3D" id="3.40.50.150">
    <property type="entry name" value="Vaccinia Virus protein VP39"/>
    <property type="match status" value="1"/>
</dbReference>
<accession>A0ABU9T7R7</accession>
<protein>
    <submittedName>
        <fullName evidence="4">Methyltransferase</fullName>
    </submittedName>
</protein>
<organism evidence="4 5">
    <name type="scientific">Ahrensia kielensis</name>
    <dbReference type="NCBI Taxonomy" id="76980"/>
    <lineage>
        <taxon>Bacteria</taxon>
        <taxon>Pseudomonadati</taxon>
        <taxon>Pseudomonadota</taxon>
        <taxon>Alphaproteobacteria</taxon>
        <taxon>Hyphomicrobiales</taxon>
        <taxon>Ahrensiaceae</taxon>
        <taxon>Ahrensia</taxon>
    </lineage>
</organism>
<evidence type="ECO:0000256" key="2">
    <source>
        <dbReference type="ARBA" id="ARBA00022691"/>
    </source>
</evidence>
<dbReference type="InterPro" id="IPR050210">
    <property type="entry name" value="tRNA_Adenine-N(6)_MTase"/>
</dbReference>
<dbReference type="InterPro" id="IPR002052">
    <property type="entry name" value="DNA_methylase_N6_adenine_CS"/>
</dbReference>
<dbReference type="PROSITE" id="PS00092">
    <property type="entry name" value="N6_MTASE"/>
    <property type="match status" value="1"/>
</dbReference>
<dbReference type="EMBL" id="JBBMQO010000006">
    <property type="protein sequence ID" value="MEM5502159.1"/>
    <property type="molecule type" value="Genomic_DNA"/>
</dbReference>
<dbReference type="Proteomes" id="UP001477870">
    <property type="component" value="Unassembled WGS sequence"/>
</dbReference>
<comment type="caution">
    <text evidence="4">The sequence shown here is derived from an EMBL/GenBank/DDBJ whole genome shotgun (WGS) entry which is preliminary data.</text>
</comment>
<dbReference type="GO" id="GO:0032259">
    <property type="term" value="P:methylation"/>
    <property type="evidence" value="ECO:0007669"/>
    <property type="project" value="UniProtKB-KW"/>
</dbReference>
<sequence length="255" mass="27743">MPVTEFTTDTFHRGKFTLVQPQKGGHRAGVDAMLLAACVADGFDGDLADLGAGAGAAGLAVLSRCQQARASLFEMSDTMIDCAQRTLAHSDNENFAAHTKIFKADITASGEIRSRCGLVQNSFDWVIANPPFNESDDRRSPHSERSFAHVMDGKTIELWSRTAASIAKPSGYFSIIVRPQSIGEILAGFMGRFGALRITPVHPRMHEDAIRILVTGKKGSKKKLEMTAPLILHNEEGRDFTPRADALINGEKTLF</sequence>
<evidence type="ECO:0000313" key="5">
    <source>
        <dbReference type="Proteomes" id="UP001477870"/>
    </source>
</evidence>
<name>A0ABU9T7R7_9HYPH</name>
<gene>
    <name evidence="4" type="ORF">WNY59_11205</name>
</gene>